<accession>A0A1H2KDH6</accession>
<organism evidence="4 5">
    <name type="scientific">Gordonia westfalica</name>
    <dbReference type="NCBI Taxonomy" id="158898"/>
    <lineage>
        <taxon>Bacteria</taxon>
        <taxon>Bacillati</taxon>
        <taxon>Actinomycetota</taxon>
        <taxon>Actinomycetes</taxon>
        <taxon>Mycobacteriales</taxon>
        <taxon>Gordoniaceae</taxon>
        <taxon>Gordonia</taxon>
    </lineage>
</organism>
<dbReference type="EMBL" id="FNLM01000034">
    <property type="protein sequence ID" value="SDU66662.1"/>
    <property type="molecule type" value="Genomic_DNA"/>
</dbReference>
<keyword evidence="1" id="KW-0808">Transferase</keyword>
<dbReference type="SUPFAM" id="SSF55729">
    <property type="entry name" value="Acyl-CoA N-acyltransferases (Nat)"/>
    <property type="match status" value="1"/>
</dbReference>
<dbReference type="AlphaFoldDB" id="A0A1H2KDH6"/>
<reference evidence="4 5" key="1">
    <citation type="submission" date="2016-10" db="EMBL/GenBank/DDBJ databases">
        <authorList>
            <person name="de Groot N.N."/>
        </authorList>
    </citation>
    <scope>NUCLEOTIDE SEQUENCE [LARGE SCALE GENOMIC DNA]</scope>
    <source>
        <strain evidence="4 5">DSM 44215</strain>
    </source>
</reference>
<evidence type="ECO:0000313" key="5">
    <source>
        <dbReference type="Proteomes" id="UP000183180"/>
    </source>
</evidence>
<dbReference type="GO" id="GO:0016747">
    <property type="term" value="F:acyltransferase activity, transferring groups other than amino-acyl groups"/>
    <property type="evidence" value="ECO:0007669"/>
    <property type="project" value="InterPro"/>
</dbReference>
<evidence type="ECO:0000313" key="4">
    <source>
        <dbReference type="EMBL" id="SDU66662.1"/>
    </source>
</evidence>
<keyword evidence="2" id="KW-0012">Acyltransferase</keyword>
<name>A0A1H2KDH6_9ACTN</name>
<dbReference type="InterPro" id="IPR016181">
    <property type="entry name" value="Acyl_CoA_acyltransferase"/>
</dbReference>
<dbReference type="PANTHER" id="PTHR43072">
    <property type="entry name" value="N-ACETYLTRANSFERASE"/>
    <property type="match status" value="1"/>
</dbReference>
<dbReference type="Pfam" id="PF00583">
    <property type="entry name" value="Acetyltransf_1"/>
    <property type="match status" value="1"/>
</dbReference>
<dbReference type="Gene3D" id="3.40.630.30">
    <property type="match status" value="1"/>
</dbReference>
<dbReference type="Proteomes" id="UP000183180">
    <property type="component" value="Unassembled WGS sequence"/>
</dbReference>
<evidence type="ECO:0000256" key="2">
    <source>
        <dbReference type="ARBA" id="ARBA00023315"/>
    </source>
</evidence>
<dbReference type="PANTHER" id="PTHR43072:SF23">
    <property type="entry name" value="UPF0039 PROTEIN C11D3.02C"/>
    <property type="match status" value="1"/>
</dbReference>
<feature type="domain" description="N-acetyltransferase" evidence="3">
    <location>
        <begin position="181"/>
        <end position="328"/>
    </location>
</feature>
<sequence length="328" mass="35799">MITYEWRPRLEGAELDEVIELVTEAAEYDDEAGFSHIDPTTVREVGDGNRTVAHLPIKARRDLSPLEDVPMVIVAYLHLAVDADGLGTVSYVVHPEYRSRGITTLLVEEIGLETDGADGWDHTGAKALRCWAYSTHPASGRLTRRFGIPAVSRQWTLVRHLTGPFSLPLDKPEIPAGVTVTEPRELAADDPVIADVLASSELAPRHRDRVADDLRLGGGMVVDARNADGEVLGFVWFSTEHRRHLELRAAPVNALVLTAAARGGGVGTALLLSALWHQLDADVQVSTLRIDPDDAGAVRMCRLLGYEQEDVHSCYQLGESSSPPPAFR</sequence>
<dbReference type="RefSeq" id="WP_074851826.1">
    <property type="nucleotide sequence ID" value="NZ_FNLM01000034.1"/>
</dbReference>
<dbReference type="PROSITE" id="PS51186">
    <property type="entry name" value="GNAT"/>
    <property type="match status" value="1"/>
</dbReference>
<dbReference type="OrthoDB" id="4688486at2"/>
<dbReference type="STRING" id="158898.SAMN04488548_1343123"/>
<gene>
    <name evidence="4" type="ORF">SAMN04488548_1343123</name>
</gene>
<proteinExistence type="predicted"/>
<evidence type="ECO:0000256" key="1">
    <source>
        <dbReference type="ARBA" id="ARBA00022679"/>
    </source>
</evidence>
<protein>
    <submittedName>
        <fullName evidence="4">Mycothiol synthase</fullName>
    </submittedName>
</protein>
<dbReference type="InterPro" id="IPR000182">
    <property type="entry name" value="GNAT_dom"/>
</dbReference>
<evidence type="ECO:0000259" key="3">
    <source>
        <dbReference type="PROSITE" id="PS51186"/>
    </source>
</evidence>